<dbReference type="Proteomes" id="UP000054007">
    <property type="component" value="Unassembled WGS sequence"/>
</dbReference>
<organism evidence="1 2">
    <name type="scientific">Cylindrobasidium torrendii FP15055 ss-10</name>
    <dbReference type="NCBI Taxonomy" id="1314674"/>
    <lineage>
        <taxon>Eukaryota</taxon>
        <taxon>Fungi</taxon>
        <taxon>Dikarya</taxon>
        <taxon>Basidiomycota</taxon>
        <taxon>Agaricomycotina</taxon>
        <taxon>Agaricomycetes</taxon>
        <taxon>Agaricomycetidae</taxon>
        <taxon>Agaricales</taxon>
        <taxon>Marasmiineae</taxon>
        <taxon>Physalacriaceae</taxon>
        <taxon>Cylindrobasidium</taxon>
    </lineage>
</organism>
<keyword evidence="2" id="KW-1185">Reference proteome</keyword>
<name>A0A0D7BGK9_9AGAR</name>
<reference evidence="1 2" key="1">
    <citation type="journal article" date="2015" name="Fungal Genet. Biol.">
        <title>Evolution of novel wood decay mechanisms in Agaricales revealed by the genome sequences of Fistulina hepatica and Cylindrobasidium torrendii.</title>
        <authorList>
            <person name="Floudas D."/>
            <person name="Held B.W."/>
            <person name="Riley R."/>
            <person name="Nagy L.G."/>
            <person name="Koehler G."/>
            <person name="Ransdell A.S."/>
            <person name="Younus H."/>
            <person name="Chow J."/>
            <person name="Chiniquy J."/>
            <person name="Lipzen A."/>
            <person name="Tritt A."/>
            <person name="Sun H."/>
            <person name="Haridas S."/>
            <person name="LaButti K."/>
            <person name="Ohm R.A."/>
            <person name="Kues U."/>
            <person name="Blanchette R.A."/>
            <person name="Grigoriev I.V."/>
            <person name="Minto R.E."/>
            <person name="Hibbett D.S."/>
        </authorList>
    </citation>
    <scope>NUCLEOTIDE SEQUENCE [LARGE SCALE GENOMIC DNA]</scope>
    <source>
        <strain evidence="1 2">FP15055 ss-10</strain>
    </source>
</reference>
<proteinExistence type="predicted"/>
<dbReference type="AlphaFoldDB" id="A0A0D7BGK9"/>
<gene>
    <name evidence="1" type="ORF">CYLTODRAFT_452754</name>
</gene>
<sequence length="451" mass="49830">MSMNDIYHQLNHLKAPAMQGSVKALQNLEQLARHPGIPFSEGWPIVLRLLEPYVEGQPTHTKVGTRQILASLSLLSALLDQAPLPMGTLSQLWDVTHSSCRVLAQNMKLLESSPSIPEERVMEVNEAIYRIEQVLYAAAQRAIPGAPWDRVPVIDLASRLWRRCMNLPDMYQPYRLGVVIGKLLEYSDGQESIAVASHCAFPEGSYDESAIAISETATMITTASGSTALWSDLHGFSICVAALFSNLQDENLILTVEGQVLPALVMVLRFLGSRRAQRISDVPHFGHRALDNLLTTTRIALQNNGAPCVWQEALDQDFLLTVVKLVVQLDSLLSKRYDAFSLRALRDTLTEIVCSLELLLVWPNIRKLVASQVRAVQMTELEGRFSGDAAAQFSSAWSNIKATLVRLDDADSEMIPWRCANIVNACISLLHAQPGSLLVSVPPGIRKTMCD</sequence>
<protein>
    <submittedName>
        <fullName evidence="1">Uncharacterized protein</fullName>
    </submittedName>
</protein>
<evidence type="ECO:0000313" key="1">
    <source>
        <dbReference type="EMBL" id="KIY69244.1"/>
    </source>
</evidence>
<accession>A0A0D7BGK9</accession>
<evidence type="ECO:0000313" key="2">
    <source>
        <dbReference type="Proteomes" id="UP000054007"/>
    </source>
</evidence>
<dbReference type="EMBL" id="KN880487">
    <property type="protein sequence ID" value="KIY69244.1"/>
    <property type="molecule type" value="Genomic_DNA"/>
</dbReference>